<protein>
    <submittedName>
        <fullName evidence="2">Uncharacterized protein</fullName>
    </submittedName>
</protein>
<evidence type="ECO:0000313" key="2">
    <source>
        <dbReference type="EMBL" id="OSC98347.1"/>
    </source>
</evidence>
<feature type="region of interest" description="Disordered" evidence="1">
    <location>
        <begin position="177"/>
        <end position="205"/>
    </location>
</feature>
<evidence type="ECO:0000313" key="3">
    <source>
        <dbReference type="Proteomes" id="UP000193067"/>
    </source>
</evidence>
<organism evidence="2 3">
    <name type="scientific">Trametes coccinea (strain BRFM310)</name>
    <name type="common">Pycnoporus coccineus</name>
    <dbReference type="NCBI Taxonomy" id="1353009"/>
    <lineage>
        <taxon>Eukaryota</taxon>
        <taxon>Fungi</taxon>
        <taxon>Dikarya</taxon>
        <taxon>Basidiomycota</taxon>
        <taxon>Agaricomycotina</taxon>
        <taxon>Agaricomycetes</taxon>
        <taxon>Polyporales</taxon>
        <taxon>Polyporaceae</taxon>
        <taxon>Trametes</taxon>
    </lineage>
</organism>
<gene>
    <name evidence="2" type="ORF">PYCCODRAFT_1439381</name>
</gene>
<feature type="compositionally biased region" description="Gly residues" evidence="1">
    <location>
        <begin position="266"/>
        <end position="276"/>
    </location>
</feature>
<sequence>MESLNLNNLASSLPTSSYANAEKELTNNFRAAALSLTTLYRSSKTASKRAYNAGYAAACHDLLNMIQQGVSTDVDAGREVTIGRIMDYIEARLEAIKAREEEEDEEEERAAKAGPSAPKPKPHSPTLPPTRARDPPVLTAPPTPYTPSTMDSARPYVAPALASPTPAVMPLRPVSAPIQPLPRPSKSRLIPSVNPKDLSSVPLPSSGPVPFSFSPPPVTDVTVPALSAVTPSPDPTPATPPLTMPMKRRREVHISDAGTPVVGAATDGGAGAGSGAGTSRRRTRSWRSAADQAGAQHQQVAGEAMDVEEEGPQRKRVARR</sequence>
<feature type="compositionally biased region" description="Pro residues" evidence="1">
    <location>
        <begin position="117"/>
        <end position="128"/>
    </location>
</feature>
<dbReference type="AlphaFoldDB" id="A0A1Y2IB51"/>
<reference evidence="2 3" key="1">
    <citation type="journal article" date="2015" name="Biotechnol. Biofuels">
        <title>Enhanced degradation of softwood versus hardwood by the white-rot fungus Pycnoporus coccineus.</title>
        <authorList>
            <person name="Couturier M."/>
            <person name="Navarro D."/>
            <person name="Chevret D."/>
            <person name="Henrissat B."/>
            <person name="Piumi F."/>
            <person name="Ruiz-Duenas F.J."/>
            <person name="Martinez A.T."/>
            <person name="Grigoriev I.V."/>
            <person name="Riley R."/>
            <person name="Lipzen A."/>
            <person name="Berrin J.G."/>
            <person name="Master E.R."/>
            <person name="Rosso M.N."/>
        </authorList>
    </citation>
    <scope>NUCLEOTIDE SEQUENCE [LARGE SCALE GENOMIC DNA]</scope>
    <source>
        <strain evidence="2 3">BRFM310</strain>
    </source>
</reference>
<accession>A0A1Y2IB51</accession>
<evidence type="ECO:0000256" key="1">
    <source>
        <dbReference type="SAM" id="MobiDB-lite"/>
    </source>
</evidence>
<keyword evidence="3" id="KW-1185">Reference proteome</keyword>
<feature type="region of interest" description="Disordered" evidence="1">
    <location>
        <begin position="225"/>
        <end position="244"/>
    </location>
</feature>
<dbReference type="PRINTS" id="PR01217">
    <property type="entry name" value="PRICHEXTENSN"/>
</dbReference>
<feature type="region of interest" description="Disordered" evidence="1">
    <location>
        <begin position="99"/>
        <end position="152"/>
    </location>
</feature>
<dbReference type="EMBL" id="KZ084139">
    <property type="protein sequence ID" value="OSC98347.1"/>
    <property type="molecule type" value="Genomic_DNA"/>
</dbReference>
<proteinExistence type="predicted"/>
<dbReference type="PANTHER" id="PTHR38645">
    <property type="entry name" value="CHROMOSOME 9, WHOLE GENOME SHOTGUN SEQUENCE"/>
    <property type="match status" value="1"/>
</dbReference>
<feature type="compositionally biased region" description="Pro residues" evidence="1">
    <location>
        <begin position="232"/>
        <end position="243"/>
    </location>
</feature>
<dbReference type="Proteomes" id="UP000193067">
    <property type="component" value="Unassembled WGS sequence"/>
</dbReference>
<feature type="region of interest" description="Disordered" evidence="1">
    <location>
        <begin position="259"/>
        <end position="320"/>
    </location>
</feature>
<dbReference type="PANTHER" id="PTHR38645:SF1">
    <property type="entry name" value="YALI0F12243P"/>
    <property type="match status" value="1"/>
</dbReference>
<name>A0A1Y2IB51_TRAC3</name>
<dbReference type="OrthoDB" id="21418at2759"/>